<evidence type="ECO:0000313" key="2">
    <source>
        <dbReference type="Proteomes" id="UP000003711"/>
    </source>
</evidence>
<dbReference type="InterPro" id="IPR015943">
    <property type="entry name" value="WD40/YVTN_repeat-like_dom_sf"/>
</dbReference>
<protein>
    <submittedName>
        <fullName evidence="1">Two component regulator propeller</fullName>
    </submittedName>
</protein>
<dbReference type="RefSeq" id="WP_007210236.1">
    <property type="nucleotide sequence ID" value="NZ_EQ973489.1"/>
</dbReference>
<dbReference type="Pfam" id="PF07494">
    <property type="entry name" value="Reg_prop"/>
    <property type="match status" value="4"/>
</dbReference>
<dbReference type="Proteomes" id="UP000003711">
    <property type="component" value="Unassembled WGS sequence"/>
</dbReference>
<name>E2N9A2_9BACE</name>
<evidence type="ECO:0000313" key="1">
    <source>
        <dbReference type="EMBL" id="EEF91514.1"/>
    </source>
</evidence>
<dbReference type="InterPro" id="IPR011110">
    <property type="entry name" value="Reg_prop"/>
</dbReference>
<sequence>MKEKIRSFFFILGVLFPIVCQAMVAPGPNSLVFKSSSVLNSLPSKDVQSVYQDRDGYIWISTRNGLFQYDGYSITTYKSNLYCPDLLTNNNIYCVAEDAQHRLWIGTYSGLNVLDKQTGQIRKIDDPEINGIGISQILVTSDNRILFATEGGLLEYLEDSNRFLAFNQDNTDGVFPKTTVKSLFEDDRGDIWIGTWSQGLFRYEKRTGKYWKYPQMNSGNSAHVVFQDSHKNIWVGTWGAGLHLLHDAYNPEKTTWTTFTHDENRSGTISDNLIYAISEDLN</sequence>
<dbReference type="Gene3D" id="2.130.10.10">
    <property type="entry name" value="YVTN repeat-like/Quinoprotein amine dehydrogenase"/>
    <property type="match status" value="1"/>
</dbReference>
<dbReference type="EMBL" id="ACCH01000077">
    <property type="protein sequence ID" value="EEF91514.1"/>
    <property type="molecule type" value="Genomic_DNA"/>
</dbReference>
<organism evidence="1 2">
    <name type="scientific">Bacteroides cellulosilyticus DSM 14838</name>
    <dbReference type="NCBI Taxonomy" id="537012"/>
    <lineage>
        <taxon>Bacteria</taxon>
        <taxon>Pseudomonadati</taxon>
        <taxon>Bacteroidota</taxon>
        <taxon>Bacteroidia</taxon>
        <taxon>Bacteroidales</taxon>
        <taxon>Bacteroidaceae</taxon>
        <taxon>Bacteroides</taxon>
    </lineage>
</organism>
<gene>
    <name evidence="1" type="ORF">BACCELL_00847</name>
</gene>
<accession>E2N9A2</accession>
<proteinExistence type="predicted"/>
<dbReference type="SUPFAM" id="SSF63829">
    <property type="entry name" value="Calcium-dependent phosphotriesterase"/>
    <property type="match status" value="1"/>
</dbReference>
<reference evidence="1 2" key="2">
    <citation type="submission" date="2009-01" db="EMBL/GenBank/DDBJ databases">
        <title>Draft genome sequence of Bacteroides cellulosilyticus (DSM 14838).</title>
        <authorList>
            <person name="Sudarsanam P."/>
            <person name="Ley R."/>
            <person name="Guruge J."/>
            <person name="Turnbaugh P.J."/>
            <person name="Mahowald M."/>
            <person name="Liep D."/>
            <person name="Gordon J."/>
        </authorList>
    </citation>
    <scope>NUCLEOTIDE SEQUENCE [LARGE SCALE GENOMIC DNA]</scope>
    <source>
        <strain evidence="1 2">DSM 14838</strain>
    </source>
</reference>
<dbReference type="HOGENOM" id="CLU_988642_0_0_10"/>
<dbReference type="AlphaFoldDB" id="E2N9A2"/>
<feature type="non-terminal residue" evidence="1">
    <location>
        <position position="282"/>
    </location>
</feature>
<comment type="caution">
    <text evidence="1">The sequence shown here is derived from an EMBL/GenBank/DDBJ whole genome shotgun (WGS) entry which is preliminary data.</text>
</comment>
<reference evidence="1 2" key="1">
    <citation type="submission" date="2008-12" db="EMBL/GenBank/DDBJ databases">
        <authorList>
            <person name="Fulton L."/>
            <person name="Clifton S."/>
            <person name="Fulton B."/>
            <person name="Xu J."/>
            <person name="Minx P."/>
            <person name="Pepin K.H."/>
            <person name="Johnson M."/>
            <person name="Bhonagiri V."/>
            <person name="Nash W.E."/>
            <person name="Mardis E.R."/>
            <person name="Wilson R.K."/>
        </authorList>
    </citation>
    <scope>NUCLEOTIDE SEQUENCE [LARGE SCALE GENOMIC DNA]</scope>
    <source>
        <strain evidence="1 2">DSM 14838</strain>
    </source>
</reference>